<name>A0A2G8SHT7_9APHY</name>
<evidence type="ECO:0000313" key="2">
    <source>
        <dbReference type="EMBL" id="PIL33336.1"/>
    </source>
</evidence>
<dbReference type="EMBL" id="AYKW01000008">
    <property type="protein sequence ID" value="PIL33336.1"/>
    <property type="molecule type" value="Genomic_DNA"/>
</dbReference>
<dbReference type="PANTHER" id="PTHR33096:SF1">
    <property type="entry name" value="CXC1-LIKE CYSTEINE CLUSTER ASSOCIATED WITH KDZ TRANSPOSASES DOMAIN-CONTAINING PROTEIN"/>
    <property type="match status" value="1"/>
</dbReference>
<evidence type="ECO:0000256" key="1">
    <source>
        <dbReference type="SAM" id="MobiDB-lite"/>
    </source>
</evidence>
<organism evidence="2 3">
    <name type="scientific">Ganoderma sinense ZZ0214-1</name>
    <dbReference type="NCBI Taxonomy" id="1077348"/>
    <lineage>
        <taxon>Eukaryota</taxon>
        <taxon>Fungi</taxon>
        <taxon>Dikarya</taxon>
        <taxon>Basidiomycota</taxon>
        <taxon>Agaricomycotina</taxon>
        <taxon>Agaricomycetes</taxon>
        <taxon>Polyporales</taxon>
        <taxon>Polyporaceae</taxon>
        <taxon>Ganoderma</taxon>
    </lineage>
</organism>
<dbReference type="Pfam" id="PF18758">
    <property type="entry name" value="KDZ"/>
    <property type="match status" value="1"/>
</dbReference>
<evidence type="ECO:0000313" key="3">
    <source>
        <dbReference type="Proteomes" id="UP000230002"/>
    </source>
</evidence>
<feature type="region of interest" description="Disordered" evidence="1">
    <location>
        <begin position="1"/>
        <end position="35"/>
    </location>
</feature>
<dbReference type="InterPro" id="IPR040521">
    <property type="entry name" value="KDZ"/>
</dbReference>
<keyword evidence="3" id="KW-1185">Reference proteome</keyword>
<accession>A0A2G8SHT7</accession>
<comment type="caution">
    <text evidence="2">The sequence shown here is derived from an EMBL/GenBank/DDBJ whole genome shotgun (WGS) entry which is preliminary data.</text>
</comment>
<dbReference type="Proteomes" id="UP000230002">
    <property type="component" value="Unassembled WGS sequence"/>
</dbReference>
<reference evidence="2 3" key="1">
    <citation type="journal article" date="2015" name="Sci. Rep.">
        <title>Chromosome-level genome map provides insights into diverse defense mechanisms in the medicinal fungus Ganoderma sinense.</title>
        <authorList>
            <person name="Zhu Y."/>
            <person name="Xu J."/>
            <person name="Sun C."/>
            <person name="Zhou S."/>
            <person name="Xu H."/>
            <person name="Nelson D.R."/>
            <person name="Qian J."/>
            <person name="Song J."/>
            <person name="Luo H."/>
            <person name="Xiang L."/>
            <person name="Li Y."/>
            <person name="Xu Z."/>
            <person name="Ji A."/>
            <person name="Wang L."/>
            <person name="Lu S."/>
            <person name="Hayward A."/>
            <person name="Sun W."/>
            <person name="Li X."/>
            <person name="Schwartz D.C."/>
            <person name="Wang Y."/>
            <person name="Chen S."/>
        </authorList>
    </citation>
    <scope>NUCLEOTIDE SEQUENCE [LARGE SCALE GENOMIC DNA]</scope>
    <source>
        <strain evidence="2 3">ZZ0214-1</strain>
    </source>
</reference>
<dbReference type="OrthoDB" id="3265112at2759"/>
<proteinExistence type="predicted"/>
<dbReference type="AlphaFoldDB" id="A0A2G8SHT7"/>
<sequence length="903" mass="101469">MDVHEPPPPDLDSSPNCDSSPGEVETFPQPESSSRRLLPDEAAYRLYSNWLGLIPTLDEDYLGYMERSQGRLGRPIEMEAYQCKGKCSLSVSKDWDVQCLYSDFLIETSSTVWIKTLAEVLVIVLVNVRENVWTDTLASVRTGIPANAPVNFLVIVPAIVPTINPTNVSVTVPADVSATVPENVSMDASTIVPMDASTIVPMDASTIVPTDVSTVVPTDVSTIVPANVSTIILTNVSATVPKTILATIRLVFGTGPVARRWPRALPIVFCSRDAPHVLAGGNLDGSLTDATFGQRHNAAAGDSPWFYEPKYFIRKENVDRMEVRITAARKKPPRSYKSQVPESALDECEKSYEAADEKKEKTCGTKFDDMGLMALKFSIALIDHLFAHLPKEATVVVYYDIGCVLDRSLHKFDILPGSITSRLLFAISAMHAYGHQWACQLVYNPRLQDGLGLTEGEGTERVWSKFRMLIGVTRSSGRSRRIWILDRHADVVNSAARENLGGWIRGRLKNGVEARGSTADEDLSKIDISISELREQWSEQRAAQLAVRNHAPARLKRELDAVLTLQTELDSVHQYFHHVKKLISENSNPEAPRFLESLYRTHKETVGKVEELYSSLNVTDVFPEIQGLPLEFVRVLLMARDLKINIRKRAIGTFFEWDKLDRASGTKLHQQTRKAISRRTPALLTGIRKFNKYCADLKKLYEPAWNFPLPSQLPEELNALREDSSLLSDVWVTKVAPTTPQWLENPDVRTGIRAVLAKDRCREERRRLEREAENCCQWYGRELAATELAMRLSKNAAILFLLRQQKEDILLLQFRWRTPFVSNLRFQTQTSEALRLAEGLSGSSATVPIRWVRLNFQHDLEEDEGPPLEEVTEEACLAQDVLEVVSDHYSRDHEDTGCLPTGR</sequence>
<gene>
    <name evidence="2" type="ORF">GSI_04787</name>
</gene>
<protein>
    <submittedName>
        <fullName evidence="2">Uncharacterized protein</fullName>
    </submittedName>
</protein>
<dbReference type="STRING" id="1077348.A0A2G8SHT7"/>
<dbReference type="PANTHER" id="PTHR33096">
    <property type="entry name" value="CXC2 DOMAIN-CONTAINING PROTEIN"/>
    <property type="match status" value="1"/>
</dbReference>